<reference evidence="2 3" key="1">
    <citation type="submission" date="2019-02" db="EMBL/GenBank/DDBJ databases">
        <title>Genome sequencing of the rare red list fungi Dentipellis fragilis.</title>
        <authorList>
            <person name="Buettner E."/>
            <person name="Kellner H."/>
        </authorList>
    </citation>
    <scope>NUCLEOTIDE SEQUENCE [LARGE SCALE GENOMIC DNA]</scope>
    <source>
        <strain evidence="2 3">DSM 105465</strain>
    </source>
</reference>
<evidence type="ECO:0000313" key="3">
    <source>
        <dbReference type="Proteomes" id="UP000298327"/>
    </source>
</evidence>
<proteinExistence type="predicted"/>
<accession>A0A4Y9XJN1</accession>
<keyword evidence="3" id="KW-1185">Reference proteome</keyword>
<sequence>MMQACIIAGTKENADHWKISRDGDGDAYKAALRQRSLESKMLQSQVQRGQKKEISTVGLGQDSGRWDGDTEPSANEAQNLKGRSPQTSRVINGDGSLERTEEPESRSRDAGG</sequence>
<organism evidence="2 3">
    <name type="scientific">Dentipellis fragilis</name>
    <dbReference type="NCBI Taxonomy" id="205917"/>
    <lineage>
        <taxon>Eukaryota</taxon>
        <taxon>Fungi</taxon>
        <taxon>Dikarya</taxon>
        <taxon>Basidiomycota</taxon>
        <taxon>Agaricomycotina</taxon>
        <taxon>Agaricomycetes</taxon>
        <taxon>Russulales</taxon>
        <taxon>Hericiaceae</taxon>
        <taxon>Dentipellis</taxon>
    </lineage>
</organism>
<evidence type="ECO:0000256" key="1">
    <source>
        <dbReference type="SAM" id="MobiDB-lite"/>
    </source>
</evidence>
<dbReference type="AlphaFoldDB" id="A0A4Y9XJN1"/>
<dbReference type="EMBL" id="SEOQ01001887">
    <property type="protein sequence ID" value="TFY50314.1"/>
    <property type="molecule type" value="Genomic_DNA"/>
</dbReference>
<name>A0A4Y9XJN1_9AGAM</name>
<gene>
    <name evidence="2" type="ORF">EVG20_g11591</name>
</gene>
<feature type="region of interest" description="Disordered" evidence="1">
    <location>
        <begin position="40"/>
        <end position="112"/>
    </location>
</feature>
<comment type="caution">
    <text evidence="2">The sequence shown here is derived from an EMBL/GenBank/DDBJ whole genome shotgun (WGS) entry which is preliminary data.</text>
</comment>
<dbReference type="Proteomes" id="UP000298327">
    <property type="component" value="Unassembled WGS sequence"/>
</dbReference>
<protein>
    <submittedName>
        <fullName evidence="2">Uncharacterized protein</fullName>
    </submittedName>
</protein>
<feature type="compositionally biased region" description="Basic and acidic residues" evidence="1">
    <location>
        <begin position="96"/>
        <end position="112"/>
    </location>
</feature>
<evidence type="ECO:0000313" key="2">
    <source>
        <dbReference type="EMBL" id="TFY50314.1"/>
    </source>
</evidence>